<feature type="chain" id="PRO_5025639946" evidence="2">
    <location>
        <begin position="21"/>
        <end position="131"/>
    </location>
</feature>
<evidence type="ECO:0000256" key="1">
    <source>
        <dbReference type="SAM" id="MobiDB-lite"/>
    </source>
</evidence>
<keyword evidence="4" id="KW-1185">Reference proteome</keyword>
<protein>
    <submittedName>
        <fullName evidence="3">Uncharacterized protein</fullName>
    </submittedName>
</protein>
<comment type="caution">
    <text evidence="3">The sequence shown here is derived from an EMBL/GenBank/DDBJ whole genome shotgun (WGS) entry which is preliminary data.</text>
</comment>
<evidence type="ECO:0000313" key="3">
    <source>
        <dbReference type="EMBL" id="KAB0402682.1"/>
    </source>
</evidence>
<feature type="compositionally biased region" description="Basic and acidic residues" evidence="1">
    <location>
        <begin position="118"/>
        <end position="131"/>
    </location>
</feature>
<proteinExistence type="predicted"/>
<sequence>HSQPLLLSPALLPFISLCLGSLSAVSLRFTVLRLPSLSPWPGCSLPLCGGREARRGERAGLPWPETGGTGTQDNPELESTPLSGTAMPSGRGQRGPALWNVPLGGLAAAQPGRLPGASREHSPWKEGLRVR</sequence>
<feature type="region of interest" description="Disordered" evidence="1">
    <location>
        <begin position="56"/>
        <end position="131"/>
    </location>
</feature>
<feature type="signal peptide" evidence="2">
    <location>
        <begin position="1"/>
        <end position="20"/>
    </location>
</feature>
<dbReference type="Proteomes" id="UP000437017">
    <property type="component" value="Unassembled WGS sequence"/>
</dbReference>
<feature type="non-terminal residue" evidence="3">
    <location>
        <position position="1"/>
    </location>
</feature>
<name>A0A6A1Q2U8_BALPH</name>
<keyword evidence="2" id="KW-0732">Signal</keyword>
<reference evidence="3 4" key="1">
    <citation type="journal article" date="2019" name="PLoS ONE">
        <title>Genomic analyses reveal an absence of contemporary introgressive admixture between fin whales and blue whales, despite known hybrids.</title>
        <authorList>
            <person name="Westbury M.V."/>
            <person name="Petersen B."/>
            <person name="Lorenzen E.D."/>
        </authorList>
    </citation>
    <scope>NUCLEOTIDE SEQUENCE [LARGE SCALE GENOMIC DNA]</scope>
    <source>
        <strain evidence="3">FinWhale-01</strain>
    </source>
</reference>
<feature type="non-terminal residue" evidence="3">
    <location>
        <position position="131"/>
    </location>
</feature>
<dbReference type="EMBL" id="SGJD01000962">
    <property type="protein sequence ID" value="KAB0402682.1"/>
    <property type="molecule type" value="Genomic_DNA"/>
</dbReference>
<dbReference type="AlphaFoldDB" id="A0A6A1Q2U8"/>
<accession>A0A6A1Q2U8</accession>
<evidence type="ECO:0000256" key="2">
    <source>
        <dbReference type="SAM" id="SignalP"/>
    </source>
</evidence>
<organism evidence="3 4">
    <name type="scientific">Balaenoptera physalus</name>
    <name type="common">Fin whale</name>
    <name type="synonym">Balaena physalus</name>
    <dbReference type="NCBI Taxonomy" id="9770"/>
    <lineage>
        <taxon>Eukaryota</taxon>
        <taxon>Metazoa</taxon>
        <taxon>Chordata</taxon>
        <taxon>Craniata</taxon>
        <taxon>Vertebrata</taxon>
        <taxon>Euteleostomi</taxon>
        <taxon>Mammalia</taxon>
        <taxon>Eutheria</taxon>
        <taxon>Laurasiatheria</taxon>
        <taxon>Artiodactyla</taxon>
        <taxon>Whippomorpha</taxon>
        <taxon>Cetacea</taxon>
        <taxon>Mysticeti</taxon>
        <taxon>Balaenopteridae</taxon>
        <taxon>Balaenoptera</taxon>
    </lineage>
</organism>
<gene>
    <name evidence="3" type="ORF">E2I00_002846</name>
</gene>
<evidence type="ECO:0000313" key="4">
    <source>
        <dbReference type="Proteomes" id="UP000437017"/>
    </source>
</evidence>